<evidence type="ECO:0000313" key="2">
    <source>
        <dbReference type="EMBL" id="OXT00465.1"/>
    </source>
</evidence>
<reference evidence="3" key="1">
    <citation type="journal article" date="2017" name="Int. J. Syst. Evol. Microbiol.">
        <title>Notoacmeibacter marinus gen. nov., sp. nov., isolated from the gut of a limpet and proposal of Notoacmeibacteraceae fam. nov. in the order Rhizobiales of the class Alphaproteobacteria.</title>
        <authorList>
            <person name="Huang Z."/>
            <person name="Guo F."/>
            <person name="Lai Q."/>
        </authorList>
    </citation>
    <scope>NUCLEOTIDE SEQUENCE [LARGE SCALE GENOMIC DNA]</scope>
    <source>
        <strain evidence="3">XMTR2A4</strain>
    </source>
</reference>
<accession>A0A231UWZ9</accession>
<dbReference type="Gene3D" id="1.10.10.1100">
    <property type="entry name" value="BFD-like [2Fe-2S]-binding domain"/>
    <property type="match status" value="1"/>
</dbReference>
<feature type="coiled-coil region" evidence="1">
    <location>
        <begin position="78"/>
        <end position="105"/>
    </location>
</feature>
<dbReference type="OrthoDB" id="7428628at2"/>
<protein>
    <submittedName>
        <fullName evidence="2">(2Fe-2S)-binding protein</fullName>
    </submittedName>
</protein>
<dbReference type="Proteomes" id="UP000215405">
    <property type="component" value="Unassembled WGS sequence"/>
</dbReference>
<dbReference type="InterPro" id="IPR041854">
    <property type="entry name" value="BFD-like_2Fe2S-bd_dom_sf"/>
</dbReference>
<evidence type="ECO:0000313" key="3">
    <source>
        <dbReference type="Proteomes" id="UP000215405"/>
    </source>
</evidence>
<name>A0A231UWZ9_9HYPH</name>
<proteinExistence type="predicted"/>
<gene>
    <name evidence="2" type="ORF">B7H23_10100</name>
</gene>
<dbReference type="AlphaFoldDB" id="A0A231UWZ9"/>
<organism evidence="2 3">
    <name type="scientific">Notoacmeibacter marinus</name>
    <dbReference type="NCBI Taxonomy" id="1876515"/>
    <lineage>
        <taxon>Bacteria</taxon>
        <taxon>Pseudomonadati</taxon>
        <taxon>Pseudomonadota</taxon>
        <taxon>Alphaproteobacteria</taxon>
        <taxon>Hyphomicrobiales</taxon>
        <taxon>Notoacmeibacteraceae</taxon>
        <taxon>Notoacmeibacter</taxon>
    </lineage>
</organism>
<sequence length="105" mass="11954">MLVCSCNMISAQEIRDVITELLDADPWRLIVPVQVYHAMEKRGRCCGCFPGVVDIIVETTEAYHQRLATPPAEVICFIDRLRSEHSRLEQKRKDARARLSSVRAA</sequence>
<comment type="caution">
    <text evidence="2">The sequence shown here is derived from an EMBL/GenBank/DDBJ whole genome shotgun (WGS) entry which is preliminary data.</text>
</comment>
<keyword evidence="3" id="KW-1185">Reference proteome</keyword>
<evidence type="ECO:0000256" key="1">
    <source>
        <dbReference type="SAM" id="Coils"/>
    </source>
</evidence>
<dbReference type="RefSeq" id="WP_114390790.1">
    <property type="nucleotide sequence ID" value="NZ_NBYO01000002.1"/>
</dbReference>
<keyword evidence="1" id="KW-0175">Coiled coil</keyword>
<dbReference type="EMBL" id="NBYO01000002">
    <property type="protein sequence ID" value="OXT00465.1"/>
    <property type="molecule type" value="Genomic_DNA"/>
</dbReference>